<dbReference type="PANTHER" id="PTHR13604">
    <property type="entry name" value="DC12-RELATED"/>
    <property type="match status" value="1"/>
</dbReference>
<dbReference type="GO" id="GO:0003697">
    <property type="term" value="F:single-stranded DNA binding"/>
    <property type="evidence" value="ECO:0007669"/>
    <property type="project" value="InterPro"/>
</dbReference>
<dbReference type="RefSeq" id="WP_075865055.1">
    <property type="nucleotide sequence ID" value="NZ_BDJL01000019.1"/>
</dbReference>
<evidence type="ECO:0000256" key="6">
    <source>
        <dbReference type="ARBA" id="ARBA00023125"/>
    </source>
</evidence>
<evidence type="ECO:0000256" key="7">
    <source>
        <dbReference type="ARBA" id="ARBA00023239"/>
    </source>
</evidence>
<comment type="similarity">
    <text evidence="1 8">Belongs to the SOS response-associated peptidase family.</text>
</comment>
<accession>A0A1L8D134</accession>
<keyword evidence="10" id="KW-1185">Reference proteome</keyword>
<dbReference type="SUPFAM" id="SSF143081">
    <property type="entry name" value="BB1717-like"/>
    <property type="match status" value="1"/>
</dbReference>
<evidence type="ECO:0000256" key="5">
    <source>
        <dbReference type="ARBA" id="ARBA00023124"/>
    </source>
</evidence>
<evidence type="ECO:0000256" key="1">
    <source>
        <dbReference type="ARBA" id="ARBA00008136"/>
    </source>
</evidence>
<dbReference type="OrthoDB" id="9782620at2"/>
<dbReference type="GO" id="GO:0006508">
    <property type="term" value="P:proteolysis"/>
    <property type="evidence" value="ECO:0007669"/>
    <property type="project" value="UniProtKB-KW"/>
</dbReference>
<dbReference type="GO" id="GO:0016829">
    <property type="term" value="F:lyase activity"/>
    <property type="evidence" value="ECO:0007669"/>
    <property type="project" value="UniProtKB-KW"/>
</dbReference>
<dbReference type="STRING" id="661089.ciss_08050"/>
<evidence type="ECO:0000313" key="9">
    <source>
        <dbReference type="EMBL" id="GAV24872.1"/>
    </source>
</evidence>
<dbReference type="Gene3D" id="3.90.1680.10">
    <property type="entry name" value="SOS response associated peptidase-like"/>
    <property type="match status" value="1"/>
</dbReference>
<dbReference type="AlphaFoldDB" id="A0A1L8D134"/>
<evidence type="ECO:0000256" key="2">
    <source>
        <dbReference type="ARBA" id="ARBA00022670"/>
    </source>
</evidence>
<dbReference type="PANTHER" id="PTHR13604:SF0">
    <property type="entry name" value="ABASIC SITE PROCESSING PROTEIN HMCES"/>
    <property type="match status" value="1"/>
</dbReference>
<proteinExistence type="inferred from homology"/>
<keyword evidence="3" id="KW-0227">DNA damage</keyword>
<reference evidence="10" key="1">
    <citation type="submission" date="2016-12" db="EMBL/GenBank/DDBJ databases">
        <title>Draft Genome Sequences od Carboxydothermus pertinax and islandicus, Hydrogenogenic Carboxydotrophic Bacteria.</title>
        <authorList>
            <person name="Fukuyama Y."/>
            <person name="Ohmae K."/>
            <person name="Yoneda Y."/>
            <person name="Yoshida T."/>
            <person name="Sako Y."/>
        </authorList>
    </citation>
    <scope>NUCLEOTIDE SEQUENCE [LARGE SCALE GENOMIC DNA]</scope>
    <source>
        <strain evidence="10">SET</strain>
    </source>
</reference>
<evidence type="ECO:0000256" key="3">
    <source>
        <dbReference type="ARBA" id="ARBA00022763"/>
    </source>
</evidence>
<dbReference type="InterPro" id="IPR036590">
    <property type="entry name" value="SRAP-like"/>
</dbReference>
<name>A0A1L8D134_9THEO</name>
<dbReference type="GO" id="GO:0106300">
    <property type="term" value="P:protein-DNA covalent cross-linking repair"/>
    <property type="evidence" value="ECO:0007669"/>
    <property type="project" value="InterPro"/>
</dbReference>
<keyword evidence="4 8" id="KW-0378">Hydrolase</keyword>
<dbReference type="EMBL" id="BDJL01000019">
    <property type="protein sequence ID" value="GAV24872.1"/>
    <property type="molecule type" value="Genomic_DNA"/>
</dbReference>
<evidence type="ECO:0000256" key="4">
    <source>
        <dbReference type="ARBA" id="ARBA00022801"/>
    </source>
</evidence>
<dbReference type="GO" id="GO:0008233">
    <property type="term" value="F:peptidase activity"/>
    <property type="evidence" value="ECO:0007669"/>
    <property type="project" value="UniProtKB-KW"/>
</dbReference>
<dbReference type="EC" id="3.4.-.-" evidence="8"/>
<dbReference type="Pfam" id="PF02586">
    <property type="entry name" value="SRAP"/>
    <property type="match status" value="1"/>
</dbReference>
<evidence type="ECO:0000313" key="10">
    <source>
        <dbReference type="Proteomes" id="UP000187338"/>
    </source>
</evidence>
<sequence>MCGRFSMAEDFAVLEKLFNLEPVDFPLKPRYNIAPTQDVPVVIWEGGRRLKLFRWGLIPAWAKDPAIGQKMINARAETVDQKPSFKNLLFRRRCLVLADGFYEWEKTGGKKIPYRIVLKNRKPFAFAGLYDIWQDSGGRMLYSCTIITTEANKLIRSIHDRMPVILNNKAISVWLDLGIKDIALLKNLLVPYPEEEMDIYEVAPLVNSPRVDIPQCIEPVKRLF</sequence>
<dbReference type="Proteomes" id="UP000187338">
    <property type="component" value="Unassembled WGS sequence"/>
</dbReference>
<keyword evidence="6" id="KW-0238">DNA-binding</keyword>
<evidence type="ECO:0000256" key="8">
    <source>
        <dbReference type="RuleBase" id="RU364100"/>
    </source>
</evidence>
<comment type="caution">
    <text evidence="9">The sequence shown here is derived from an EMBL/GenBank/DDBJ whole genome shotgun (WGS) entry which is preliminary data.</text>
</comment>
<keyword evidence="2 8" id="KW-0645">Protease</keyword>
<organism evidence="9 10">
    <name type="scientific">Carboxydothermus islandicus</name>
    <dbReference type="NCBI Taxonomy" id="661089"/>
    <lineage>
        <taxon>Bacteria</taxon>
        <taxon>Bacillati</taxon>
        <taxon>Bacillota</taxon>
        <taxon>Clostridia</taxon>
        <taxon>Thermoanaerobacterales</taxon>
        <taxon>Thermoanaerobacteraceae</taxon>
        <taxon>Carboxydothermus</taxon>
    </lineage>
</organism>
<keyword evidence="5" id="KW-0190">Covalent protein-DNA linkage</keyword>
<keyword evidence="7" id="KW-0456">Lyase</keyword>
<protein>
    <recommendedName>
        <fullName evidence="8">Abasic site processing protein</fullName>
        <ecNumber evidence="8">3.4.-.-</ecNumber>
    </recommendedName>
</protein>
<gene>
    <name evidence="9" type="ORF">ciss_08050</name>
</gene>
<dbReference type="InterPro" id="IPR003738">
    <property type="entry name" value="SRAP"/>
</dbReference>